<name>A0AAX4PAJ6_9CHLO</name>
<protein>
    <submittedName>
        <fullName evidence="2">Uncharacterized protein</fullName>
    </submittedName>
</protein>
<keyword evidence="3" id="KW-1185">Reference proteome</keyword>
<evidence type="ECO:0000256" key="1">
    <source>
        <dbReference type="SAM" id="MobiDB-lite"/>
    </source>
</evidence>
<feature type="region of interest" description="Disordered" evidence="1">
    <location>
        <begin position="1"/>
        <end position="101"/>
    </location>
</feature>
<feature type="compositionally biased region" description="Polar residues" evidence="1">
    <location>
        <begin position="55"/>
        <end position="66"/>
    </location>
</feature>
<organism evidence="2 3">
    <name type="scientific">Chloropicon roscoffensis</name>
    <dbReference type="NCBI Taxonomy" id="1461544"/>
    <lineage>
        <taxon>Eukaryota</taxon>
        <taxon>Viridiplantae</taxon>
        <taxon>Chlorophyta</taxon>
        <taxon>Chloropicophyceae</taxon>
        <taxon>Chloropicales</taxon>
        <taxon>Chloropicaceae</taxon>
        <taxon>Chloropicon</taxon>
    </lineage>
</organism>
<gene>
    <name evidence="2" type="ORF">HKI87_06g44640</name>
</gene>
<proteinExistence type="predicted"/>
<dbReference type="EMBL" id="CP151506">
    <property type="protein sequence ID" value="WZN62919.1"/>
    <property type="molecule type" value="Genomic_DNA"/>
</dbReference>
<accession>A0AAX4PAJ6</accession>
<evidence type="ECO:0000313" key="3">
    <source>
        <dbReference type="Proteomes" id="UP001472866"/>
    </source>
</evidence>
<reference evidence="2 3" key="1">
    <citation type="submission" date="2024-03" db="EMBL/GenBank/DDBJ databases">
        <title>Complete genome sequence of the green alga Chloropicon roscoffensis RCC1871.</title>
        <authorList>
            <person name="Lemieux C."/>
            <person name="Pombert J.-F."/>
            <person name="Otis C."/>
            <person name="Turmel M."/>
        </authorList>
    </citation>
    <scope>NUCLEOTIDE SEQUENCE [LARGE SCALE GENOMIC DNA]</scope>
    <source>
        <strain evidence="2 3">RCC1871</strain>
    </source>
</reference>
<feature type="compositionally biased region" description="Low complexity" evidence="1">
    <location>
        <begin position="76"/>
        <end position="92"/>
    </location>
</feature>
<dbReference type="Proteomes" id="UP001472866">
    <property type="component" value="Chromosome 06"/>
</dbReference>
<evidence type="ECO:0000313" key="2">
    <source>
        <dbReference type="EMBL" id="WZN62919.1"/>
    </source>
</evidence>
<sequence>MTSSIHAISEDLRPAPNESLKENPNTLRVLKPLSRPAVRDTAPATTTTTVEEESVQNLQEQGQNPAQVRPQPLPKTTTTTTTTSTSMVAPAVPAGPPPPRVGIRRRLLDTMRKDHYLYLKQAYQFSEAVSASRLQLLQKKGMTETSGLFVPKLAGSGLGVRPKLADEASAPKHFIISPLRANNVPGPGKGISKFARVARVALLRGTQFVGNQLRLETFPAIMESRRWKFHEQNLVVRYGPELQNLKLYVEFNFEHQLSGNDRLGLGLSDRKAACQVTEGTVAWCVIPVSVCAEIKEETIVPVKLMTGSLSNPTRLDDLRAKAQGGLRRRIQETCGAGAAGQGSCYPSKQSLFTLTVKPMAYSSEDFRYLPSEFLCTMKLATVLTLHQMILRENLRRRPSFLGQELDPVLATFPKILDDEAMRQRFLELWEVETSRTEQTREKLCECFRECAMRFWPLCGMNGLGETYSNDFGTRALRSERIRQFVANKTESTLTVGGHTWSHKPFQITEIGHSLGDNVLV</sequence>
<dbReference type="AlphaFoldDB" id="A0AAX4PAJ6"/>